<feature type="domain" description="SHOCT" evidence="2">
    <location>
        <begin position="77"/>
        <end position="96"/>
    </location>
</feature>
<dbReference type="Pfam" id="PF09851">
    <property type="entry name" value="SHOCT"/>
    <property type="match status" value="1"/>
</dbReference>
<accession>A0A6J4P9T2</accession>
<organism evidence="3">
    <name type="scientific">uncultured Rubrobacteraceae bacterium</name>
    <dbReference type="NCBI Taxonomy" id="349277"/>
    <lineage>
        <taxon>Bacteria</taxon>
        <taxon>Bacillati</taxon>
        <taxon>Actinomycetota</taxon>
        <taxon>Rubrobacteria</taxon>
        <taxon>Rubrobacterales</taxon>
        <taxon>Rubrobacteraceae</taxon>
        <taxon>environmental samples</taxon>
    </lineage>
</organism>
<evidence type="ECO:0000313" key="3">
    <source>
        <dbReference type="EMBL" id="CAA9404304.1"/>
    </source>
</evidence>
<name>A0A6J4P9T2_9ACTN</name>
<proteinExistence type="predicted"/>
<dbReference type="AlphaFoldDB" id="A0A6J4P9T2"/>
<gene>
    <name evidence="3" type="ORF">AVDCRST_MAG55-879</name>
</gene>
<keyword evidence="1" id="KW-0812">Transmembrane</keyword>
<keyword evidence="1" id="KW-0472">Membrane</keyword>
<reference evidence="3" key="1">
    <citation type="submission" date="2020-02" db="EMBL/GenBank/DDBJ databases">
        <authorList>
            <person name="Meier V. D."/>
        </authorList>
    </citation>
    <scope>NUCLEOTIDE SEQUENCE</scope>
    <source>
        <strain evidence="3">AVDCRST_MAG55</strain>
    </source>
</reference>
<keyword evidence="1" id="KW-1133">Transmembrane helix</keyword>
<protein>
    <recommendedName>
        <fullName evidence="2">SHOCT domain-containing protein</fullName>
    </recommendedName>
</protein>
<evidence type="ECO:0000256" key="1">
    <source>
        <dbReference type="SAM" id="Phobius"/>
    </source>
</evidence>
<evidence type="ECO:0000259" key="2">
    <source>
        <dbReference type="Pfam" id="PF09851"/>
    </source>
</evidence>
<dbReference type="InterPro" id="IPR018649">
    <property type="entry name" value="SHOCT"/>
</dbReference>
<dbReference type="EMBL" id="CADCUZ010000035">
    <property type="protein sequence ID" value="CAA9404304.1"/>
    <property type="molecule type" value="Genomic_DNA"/>
</dbReference>
<feature type="transmembrane region" description="Helical" evidence="1">
    <location>
        <begin position="35"/>
        <end position="58"/>
    </location>
</feature>
<sequence>MHGLSEAWAPISLLLQGGPDWGRHGWEGQRWDGSWWPWILFPLLLWGGILFLIARILARLFPRNRPNARPQALRDSAEEILRERFARGEISAEEYTGSLKILRGDAPQAARAPDDGNEDV</sequence>